<evidence type="ECO:0000256" key="5">
    <source>
        <dbReference type="ARBA" id="ARBA00023065"/>
    </source>
</evidence>
<dbReference type="Pfam" id="PF08022">
    <property type="entry name" value="FAD_binding_8"/>
    <property type="match status" value="1"/>
</dbReference>
<accession>A0A1J7JZ46</accession>
<feature type="transmembrane region" description="Helical" evidence="8">
    <location>
        <begin position="52"/>
        <end position="71"/>
    </location>
</feature>
<evidence type="ECO:0000256" key="6">
    <source>
        <dbReference type="ARBA" id="ARBA00023136"/>
    </source>
</evidence>
<comment type="subcellular location">
    <subcellularLocation>
        <location evidence="1">Membrane</location>
        <topology evidence="1">Multi-pass membrane protein</topology>
    </subcellularLocation>
</comment>
<dbReference type="Proteomes" id="UP000182658">
    <property type="component" value="Unassembled WGS sequence"/>
</dbReference>
<dbReference type="CDD" id="cd06186">
    <property type="entry name" value="NOX_Duox_like_FAD_NADP"/>
    <property type="match status" value="1"/>
</dbReference>
<dbReference type="STRING" id="1408157.A0A1J7JZ46"/>
<dbReference type="GO" id="GO:0005886">
    <property type="term" value="C:plasma membrane"/>
    <property type="evidence" value="ECO:0007669"/>
    <property type="project" value="TreeGrafter"/>
</dbReference>
<evidence type="ECO:0000259" key="9">
    <source>
        <dbReference type="PROSITE" id="PS51384"/>
    </source>
</evidence>
<keyword evidence="2" id="KW-0813">Transport</keyword>
<feature type="region of interest" description="Disordered" evidence="7">
    <location>
        <begin position="82"/>
        <end position="160"/>
    </location>
</feature>
<evidence type="ECO:0000256" key="2">
    <source>
        <dbReference type="ARBA" id="ARBA00022448"/>
    </source>
</evidence>
<feature type="compositionally biased region" description="Basic and acidic residues" evidence="7">
    <location>
        <begin position="134"/>
        <end position="145"/>
    </location>
</feature>
<evidence type="ECO:0000256" key="3">
    <source>
        <dbReference type="ARBA" id="ARBA00022692"/>
    </source>
</evidence>
<dbReference type="SFLD" id="SFLDS00052">
    <property type="entry name" value="Ferric_Reductase_Domain"/>
    <property type="match status" value="1"/>
</dbReference>
<evidence type="ECO:0000256" key="4">
    <source>
        <dbReference type="ARBA" id="ARBA00022989"/>
    </source>
</evidence>
<feature type="domain" description="FAD-binding FR-type" evidence="9">
    <location>
        <begin position="355"/>
        <end position="503"/>
    </location>
</feature>
<keyword evidence="5" id="KW-0406">Ion transport</keyword>
<evidence type="ECO:0000256" key="8">
    <source>
        <dbReference type="SAM" id="Phobius"/>
    </source>
</evidence>
<dbReference type="SFLD" id="SFLDG01168">
    <property type="entry name" value="Ferric_reductase_subgroup_(FRE"/>
    <property type="match status" value="1"/>
</dbReference>
<dbReference type="GO" id="GO:0006826">
    <property type="term" value="P:iron ion transport"/>
    <property type="evidence" value="ECO:0007669"/>
    <property type="project" value="TreeGrafter"/>
</dbReference>
<organism evidence="10 11">
    <name type="scientific">Coniochaeta ligniaria NRRL 30616</name>
    <dbReference type="NCBI Taxonomy" id="1408157"/>
    <lineage>
        <taxon>Eukaryota</taxon>
        <taxon>Fungi</taxon>
        <taxon>Dikarya</taxon>
        <taxon>Ascomycota</taxon>
        <taxon>Pezizomycotina</taxon>
        <taxon>Sordariomycetes</taxon>
        <taxon>Sordariomycetidae</taxon>
        <taxon>Coniochaetales</taxon>
        <taxon>Coniochaetaceae</taxon>
        <taxon>Coniochaeta</taxon>
    </lineage>
</organism>
<dbReference type="PANTHER" id="PTHR32361">
    <property type="entry name" value="FERRIC/CUPRIC REDUCTASE TRANSMEMBRANE COMPONENT"/>
    <property type="match status" value="1"/>
</dbReference>
<proteinExistence type="predicted"/>
<dbReference type="InterPro" id="IPR039261">
    <property type="entry name" value="FNR_nucleotide-bd"/>
</dbReference>
<dbReference type="GO" id="GO:0000293">
    <property type="term" value="F:ferric-chelate reductase activity"/>
    <property type="evidence" value="ECO:0007669"/>
    <property type="project" value="TreeGrafter"/>
</dbReference>
<evidence type="ECO:0000313" key="10">
    <source>
        <dbReference type="EMBL" id="OIW33114.1"/>
    </source>
</evidence>
<keyword evidence="11" id="KW-1185">Reference proteome</keyword>
<feature type="transmembrane region" description="Helical" evidence="8">
    <location>
        <begin position="329"/>
        <end position="350"/>
    </location>
</feature>
<dbReference type="InterPro" id="IPR017927">
    <property type="entry name" value="FAD-bd_FR_type"/>
</dbReference>
<dbReference type="PANTHER" id="PTHR32361:SF28">
    <property type="entry name" value="FRP1P"/>
    <property type="match status" value="1"/>
</dbReference>
<dbReference type="InterPro" id="IPR013112">
    <property type="entry name" value="FAD-bd_8"/>
</dbReference>
<dbReference type="AlphaFoldDB" id="A0A1J7JZ46"/>
<name>A0A1J7JZ46_9PEZI</name>
<keyword evidence="3 8" id="KW-0812">Transmembrane</keyword>
<dbReference type="Gene3D" id="3.40.50.80">
    <property type="entry name" value="Nucleotide-binding domain of ferredoxin-NADP reductase (FNR) module"/>
    <property type="match status" value="1"/>
</dbReference>
<dbReference type="EMBL" id="KV875094">
    <property type="protein sequence ID" value="OIW33114.1"/>
    <property type="molecule type" value="Genomic_DNA"/>
</dbReference>
<feature type="transmembrane region" description="Helical" evidence="8">
    <location>
        <begin position="262"/>
        <end position="283"/>
    </location>
</feature>
<dbReference type="InterPro" id="IPR013130">
    <property type="entry name" value="Fe3_Rdtase_TM_dom"/>
</dbReference>
<dbReference type="Pfam" id="PF01794">
    <property type="entry name" value="Ferric_reduct"/>
    <property type="match status" value="1"/>
</dbReference>
<dbReference type="InterPro" id="IPR051410">
    <property type="entry name" value="Ferric/Cupric_Reductase"/>
</dbReference>
<feature type="transmembrane region" description="Helical" evidence="8">
    <location>
        <begin position="298"/>
        <end position="317"/>
    </location>
</feature>
<feature type="transmembrane region" description="Helical" evidence="8">
    <location>
        <begin position="223"/>
        <end position="241"/>
    </location>
</feature>
<sequence>MNAALRQVVLRSVSAAAADEVGDEIPDWARDPEKVAYLRFLIDALYYGRDVIASYNLVVLAVVLVLAAFQFRETRRDRRKWRERLAGADSGSSEGKPGSGDTGHRTDRLDADEEESFSSSSTLSEGDVTPPDPKNVDLDLEDRPLLPRPSPPARPARSRFRRVSQRLRAWLTYQPRPIPIVNRQLPSNGTSIFVLAFMGLNVFLHFYQLPLGAKYFFLFADRSGYVFIVNLPLLYLLAAKTQPLKVLTGRSYEALNIFHRRLGEFMCLEALVHMVSMLVWRIFLEPDWLVGGDTLRDYLFHPLILEGFGAFLSYELLYFTSLASFRQRWYELFLASHILLQVLALVFLWLHFPTSRPYVASSLAIFLLDRLVWRLSLKSMSTTADVTILEDGETLMLSAHWDISPPTTSSRLFTHNIRAGWRPTDHVFLTVPCLGRSHALQAHPFTIASAAPPPPPSSRPTHARLDLLIRSHAGFTAALLSHARTTSTLQIRLDGPYGSPHALSTLRAADTALLVAGGSGIAVVYPLAAALLLGGRATTGQRVRMLWVVHSRSHADGWVPPPRLRELVDAGMELVVPAPTGEAGRPDVAGLVEGWVAEGGGGGGGVGVVVSGPDGMNRSVVNACAEGIGRGLDVRIAVEKFGW</sequence>
<keyword evidence="4 8" id="KW-1133">Transmembrane helix</keyword>
<evidence type="ECO:0000256" key="1">
    <source>
        <dbReference type="ARBA" id="ARBA00004141"/>
    </source>
</evidence>
<evidence type="ECO:0000313" key="11">
    <source>
        <dbReference type="Proteomes" id="UP000182658"/>
    </source>
</evidence>
<dbReference type="SUPFAM" id="SSF52343">
    <property type="entry name" value="Ferredoxin reductase-like, C-terminal NADP-linked domain"/>
    <property type="match status" value="1"/>
</dbReference>
<evidence type="ECO:0000256" key="7">
    <source>
        <dbReference type="SAM" id="MobiDB-lite"/>
    </source>
</evidence>
<protein>
    <recommendedName>
        <fullName evidence="9">FAD-binding FR-type domain-containing protein</fullName>
    </recommendedName>
</protein>
<dbReference type="OrthoDB" id="17725at2759"/>
<dbReference type="GO" id="GO:0015677">
    <property type="term" value="P:copper ion import"/>
    <property type="evidence" value="ECO:0007669"/>
    <property type="project" value="TreeGrafter"/>
</dbReference>
<reference evidence="10 11" key="1">
    <citation type="submission" date="2016-10" db="EMBL/GenBank/DDBJ databases">
        <title>Draft genome sequence of Coniochaeta ligniaria NRRL30616, a lignocellulolytic fungus for bioabatement of inhibitors in plant biomass hydrolysates.</title>
        <authorList>
            <consortium name="DOE Joint Genome Institute"/>
            <person name="Jimenez D.J."/>
            <person name="Hector R.E."/>
            <person name="Riley R."/>
            <person name="Sun H."/>
            <person name="Grigoriev I.V."/>
            <person name="Van Elsas J.D."/>
            <person name="Nichols N.N."/>
        </authorList>
    </citation>
    <scope>NUCLEOTIDE SEQUENCE [LARGE SCALE GENOMIC DNA]</scope>
    <source>
        <strain evidence="10 11">NRRL 30616</strain>
    </source>
</reference>
<keyword evidence="6 8" id="KW-0472">Membrane</keyword>
<feature type="transmembrane region" description="Helical" evidence="8">
    <location>
        <begin position="192"/>
        <end position="211"/>
    </location>
</feature>
<dbReference type="GO" id="GO:0006879">
    <property type="term" value="P:intracellular iron ion homeostasis"/>
    <property type="evidence" value="ECO:0007669"/>
    <property type="project" value="TreeGrafter"/>
</dbReference>
<dbReference type="InParanoid" id="A0A1J7JZ46"/>
<gene>
    <name evidence="10" type="ORF">CONLIGDRAFT_666480</name>
</gene>
<dbReference type="PROSITE" id="PS51384">
    <property type="entry name" value="FAD_FR"/>
    <property type="match status" value="1"/>
</dbReference>